<feature type="non-terminal residue" evidence="1">
    <location>
        <position position="53"/>
    </location>
</feature>
<accession>A0A6J4N9Z4</accession>
<protein>
    <submittedName>
        <fullName evidence="1">Uncharacterized protein</fullName>
    </submittedName>
</protein>
<reference evidence="1" key="1">
    <citation type="submission" date="2020-02" db="EMBL/GenBank/DDBJ databases">
        <authorList>
            <person name="Meier V. D."/>
        </authorList>
    </citation>
    <scope>NUCLEOTIDE SEQUENCE</scope>
    <source>
        <strain evidence="1">AVDCRST_MAG93</strain>
    </source>
</reference>
<gene>
    <name evidence="1" type="ORF">AVDCRST_MAG93-9235</name>
</gene>
<name>A0A6J4N9Z4_9CHLR</name>
<dbReference type="AlphaFoldDB" id="A0A6J4N9Z4"/>
<evidence type="ECO:0000313" key="1">
    <source>
        <dbReference type="EMBL" id="CAA9381914.1"/>
    </source>
</evidence>
<organism evidence="1">
    <name type="scientific">uncultured Chloroflexia bacterium</name>
    <dbReference type="NCBI Taxonomy" id="1672391"/>
    <lineage>
        <taxon>Bacteria</taxon>
        <taxon>Bacillati</taxon>
        <taxon>Chloroflexota</taxon>
        <taxon>Chloroflexia</taxon>
        <taxon>environmental samples</taxon>
    </lineage>
</organism>
<proteinExistence type="predicted"/>
<dbReference type="EMBL" id="CADCTR010003096">
    <property type="protein sequence ID" value="CAA9381914.1"/>
    <property type="molecule type" value="Genomic_DNA"/>
</dbReference>
<sequence>MTERPALIHRFSKLLRALLVIAIFAPLLHVQGAAGAQDGPLQVVATTTQATDL</sequence>